<dbReference type="AlphaFoldDB" id="A0A0A8XWC7"/>
<protein>
    <submittedName>
        <fullName evidence="1">Uncharacterized protein</fullName>
    </submittedName>
</protein>
<accession>A0A0A8XWC7</accession>
<reference evidence="1" key="2">
    <citation type="journal article" date="2015" name="Data Brief">
        <title>Shoot transcriptome of the giant reed, Arundo donax.</title>
        <authorList>
            <person name="Barrero R.A."/>
            <person name="Guerrero F.D."/>
            <person name="Moolhuijzen P."/>
            <person name="Goolsby J.A."/>
            <person name="Tidwell J."/>
            <person name="Bellgard S.E."/>
            <person name="Bellgard M.I."/>
        </authorList>
    </citation>
    <scope>NUCLEOTIDE SEQUENCE</scope>
    <source>
        <tissue evidence="1">Shoot tissue taken approximately 20 cm above the soil surface</tissue>
    </source>
</reference>
<evidence type="ECO:0000313" key="1">
    <source>
        <dbReference type="EMBL" id="JAD18309.1"/>
    </source>
</evidence>
<reference evidence="1" key="1">
    <citation type="submission" date="2014-09" db="EMBL/GenBank/DDBJ databases">
        <authorList>
            <person name="Magalhaes I.L.F."/>
            <person name="Oliveira U."/>
            <person name="Santos F.R."/>
            <person name="Vidigal T.H.D.A."/>
            <person name="Brescovit A.D."/>
            <person name="Santos A.J."/>
        </authorList>
    </citation>
    <scope>NUCLEOTIDE SEQUENCE</scope>
    <source>
        <tissue evidence="1">Shoot tissue taken approximately 20 cm above the soil surface</tissue>
    </source>
</reference>
<proteinExistence type="predicted"/>
<sequence length="48" mass="5633">MIKVERDLALCELLNEDVDSFMESNFGEKSCVSFMFSFIFVLKVYIPF</sequence>
<name>A0A0A8XWC7_ARUDO</name>
<organism evidence="1">
    <name type="scientific">Arundo donax</name>
    <name type="common">Giant reed</name>
    <name type="synonym">Donax arundinaceus</name>
    <dbReference type="NCBI Taxonomy" id="35708"/>
    <lineage>
        <taxon>Eukaryota</taxon>
        <taxon>Viridiplantae</taxon>
        <taxon>Streptophyta</taxon>
        <taxon>Embryophyta</taxon>
        <taxon>Tracheophyta</taxon>
        <taxon>Spermatophyta</taxon>
        <taxon>Magnoliopsida</taxon>
        <taxon>Liliopsida</taxon>
        <taxon>Poales</taxon>
        <taxon>Poaceae</taxon>
        <taxon>PACMAD clade</taxon>
        <taxon>Arundinoideae</taxon>
        <taxon>Arundineae</taxon>
        <taxon>Arundo</taxon>
    </lineage>
</organism>
<dbReference type="EMBL" id="GBRH01279586">
    <property type="protein sequence ID" value="JAD18309.1"/>
    <property type="molecule type" value="Transcribed_RNA"/>
</dbReference>